<reference evidence="7" key="1">
    <citation type="journal article" date="2014" name="Front. Microbiol.">
        <title>High frequency of phylogenetically diverse reductive dehalogenase-homologous genes in deep subseafloor sedimentary metagenomes.</title>
        <authorList>
            <person name="Kawai M."/>
            <person name="Futagami T."/>
            <person name="Toyoda A."/>
            <person name="Takaki Y."/>
            <person name="Nishi S."/>
            <person name="Hori S."/>
            <person name="Arai W."/>
            <person name="Tsubouchi T."/>
            <person name="Morono Y."/>
            <person name="Uchiyama I."/>
            <person name="Ito T."/>
            <person name="Fujiyama A."/>
            <person name="Inagaki F."/>
            <person name="Takami H."/>
        </authorList>
    </citation>
    <scope>NUCLEOTIDE SEQUENCE</scope>
    <source>
        <strain evidence="7">Expedition CK06-06</strain>
    </source>
</reference>
<keyword evidence="2" id="KW-0479">Metal-binding</keyword>
<sequence>MKPVGYLLNRGESFDGEPGLFYDYILAGNGLFIRTSRKNLALNTLIEATICISPVAIRGLHPLEEQVELVHGKIPRRIYDLSLSILMASSEREQYLAITWEEEYRLRMPSQERSETSVKYDKLPSSVMDVHSHGHMKAFFSIADDEDEQGLKFYMVVGKLDTLLPEVELRLGVYGYFA</sequence>
<dbReference type="Pfam" id="PF14464">
    <property type="entry name" value="Prok-JAB"/>
    <property type="match status" value="1"/>
</dbReference>
<comment type="caution">
    <text evidence="7">The sequence shown here is derived from an EMBL/GenBank/DDBJ whole genome shotgun (WGS) entry which is preliminary data.</text>
</comment>
<dbReference type="EMBL" id="BARW01035257">
    <property type="protein sequence ID" value="GAJ18977.1"/>
    <property type="molecule type" value="Genomic_DNA"/>
</dbReference>
<keyword evidence="3" id="KW-0378">Hydrolase</keyword>
<evidence type="ECO:0000256" key="5">
    <source>
        <dbReference type="ARBA" id="ARBA00023049"/>
    </source>
</evidence>
<evidence type="ECO:0000256" key="2">
    <source>
        <dbReference type="ARBA" id="ARBA00022723"/>
    </source>
</evidence>
<proteinExistence type="predicted"/>
<gene>
    <name evidence="7" type="ORF">S12H4_55034</name>
</gene>
<name>X1VJE4_9ZZZZ</name>
<dbReference type="AlphaFoldDB" id="X1VJE4"/>
<evidence type="ECO:0000259" key="6">
    <source>
        <dbReference type="Pfam" id="PF14464"/>
    </source>
</evidence>
<evidence type="ECO:0000256" key="1">
    <source>
        <dbReference type="ARBA" id="ARBA00022670"/>
    </source>
</evidence>
<feature type="domain" description="JAB" evidence="6">
    <location>
        <begin position="118"/>
        <end position="160"/>
    </location>
</feature>
<dbReference type="GO" id="GO:0006508">
    <property type="term" value="P:proteolysis"/>
    <property type="evidence" value="ECO:0007669"/>
    <property type="project" value="UniProtKB-KW"/>
</dbReference>
<keyword evidence="4" id="KW-0862">Zinc</keyword>
<dbReference type="InterPro" id="IPR028090">
    <property type="entry name" value="JAB_dom_prok"/>
</dbReference>
<feature type="non-terminal residue" evidence="7">
    <location>
        <position position="178"/>
    </location>
</feature>
<accession>X1VJE4</accession>
<protein>
    <recommendedName>
        <fullName evidence="6">JAB domain-containing protein</fullName>
    </recommendedName>
</protein>
<organism evidence="7">
    <name type="scientific">marine sediment metagenome</name>
    <dbReference type="NCBI Taxonomy" id="412755"/>
    <lineage>
        <taxon>unclassified sequences</taxon>
        <taxon>metagenomes</taxon>
        <taxon>ecological metagenomes</taxon>
    </lineage>
</organism>
<keyword evidence="1" id="KW-0645">Protease</keyword>
<dbReference type="GO" id="GO:0046872">
    <property type="term" value="F:metal ion binding"/>
    <property type="evidence" value="ECO:0007669"/>
    <property type="project" value="UniProtKB-KW"/>
</dbReference>
<evidence type="ECO:0000256" key="4">
    <source>
        <dbReference type="ARBA" id="ARBA00022833"/>
    </source>
</evidence>
<evidence type="ECO:0000313" key="7">
    <source>
        <dbReference type="EMBL" id="GAJ18977.1"/>
    </source>
</evidence>
<dbReference type="GO" id="GO:0008237">
    <property type="term" value="F:metallopeptidase activity"/>
    <property type="evidence" value="ECO:0007669"/>
    <property type="project" value="UniProtKB-KW"/>
</dbReference>
<evidence type="ECO:0000256" key="3">
    <source>
        <dbReference type="ARBA" id="ARBA00022801"/>
    </source>
</evidence>
<keyword evidence="5" id="KW-0482">Metalloprotease</keyword>